<dbReference type="InterPro" id="IPR038731">
    <property type="entry name" value="RgtA/B/C-like"/>
</dbReference>
<feature type="transmembrane region" description="Helical" evidence="8">
    <location>
        <begin position="162"/>
        <end position="193"/>
    </location>
</feature>
<evidence type="ECO:0000256" key="1">
    <source>
        <dbReference type="ARBA" id="ARBA00004651"/>
    </source>
</evidence>
<evidence type="ECO:0000256" key="5">
    <source>
        <dbReference type="ARBA" id="ARBA00022692"/>
    </source>
</evidence>
<dbReference type="GeneID" id="33315869"/>
<dbReference type="KEGG" id="tpaf:A3L08_06330"/>
<evidence type="ECO:0000256" key="8">
    <source>
        <dbReference type="SAM" id="Phobius"/>
    </source>
</evidence>
<organism evidence="10 11">
    <name type="scientific">Thermococcus pacificus</name>
    <dbReference type="NCBI Taxonomy" id="71998"/>
    <lineage>
        <taxon>Archaea</taxon>
        <taxon>Methanobacteriati</taxon>
        <taxon>Methanobacteriota</taxon>
        <taxon>Thermococci</taxon>
        <taxon>Thermococcales</taxon>
        <taxon>Thermococcaceae</taxon>
        <taxon>Thermococcus</taxon>
    </lineage>
</organism>
<evidence type="ECO:0000256" key="3">
    <source>
        <dbReference type="ARBA" id="ARBA00022676"/>
    </source>
</evidence>
<dbReference type="OrthoDB" id="114973at2157"/>
<keyword evidence="3" id="KW-0328">Glycosyltransferase</keyword>
<feature type="transmembrane region" description="Helical" evidence="8">
    <location>
        <begin position="82"/>
        <end position="102"/>
    </location>
</feature>
<evidence type="ECO:0000259" key="9">
    <source>
        <dbReference type="Pfam" id="PF13231"/>
    </source>
</evidence>
<keyword evidence="4" id="KW-0808">Transferase</keyword>
<dbReference type="EMBL" id="CP015102">
    <property type="protein sequence ID" value="ASJ06966.1"/>
    <property type="molecule type" value="Genomic_DNA"/>
</dbReference>
<dbReference type="AlphaFoldDB" id="A0A218P841"/>
<evidence type="ECO:0000256" key="2">
    <source>
        <dbReference type="ARBA" id="ARBA00022475"/>
    </source>
</evidence>
<dbReference type="Pfam" id="PF13231">
    <property type="entry name" value="PMT_2"/>
    <property type="match status" value="1"/>
</dbReference>
<keyword evidence="2" id="KW-1003">Cell membrane</keyword>
<evidence type="ECO:0000313" key="11">
    <source>
        <dbReference type="Proteomes" id="UP000197418"/>
    </source>
</evidence>
<dbReference type="GO" id="GO:0005886">
    <property type="term" value="C:plasma membrane"/>
    <property type="evidence" value="ECO:0007669"/>
    <property type="project" value="UniProtKB-SubCell"/>
</dbReference>
<dbReference type="PANTHER" id="PTHR33908:SF11">
    <property type="entry name" value="MEMBRANE PROTEIN"/>
    <property type="match status" value="1"/>
</dbReference>
<evidence type="ECO:0000313" key="10">
    <source>
        <dbReference type="EMBL" id="ASJ06966.1"/>
    </source>
</evidence>
<dbReference type="Proteomes" id="UP000197418">
    <property type="component" value="Chromosome"/>
</dbReference>
<dbReference type="PANTHER" id="PTHR33908">
    <property type="entry name" value="MANNOSYLTRANSFERASE YKCB-RELATED"/>
    <property type="match status" value="1"/>
</dbReference>
<evidence type="ECO:0000256" key="7">
    <source>
        <dbReference type="ARBA" id="ARBA00023136"/>
    </source>
</evidence>
<dbReference type="GO" id="GO:0008610">
    <property type="term" value="P:lipid biosynthetic process"/>
    <property type="evidence" value="ECO:0007669"/>
    <property type="project" value="UniProtKB-ARBA"/>
</dbReference>
<proteinExistence type="predicted"/>
<feature type="transmembrane region" description="Helical" evidence="8">
    <location>
        <begin position="131"/>
        <end position="150"/>
    </location>
</feature>
<evidence type="ECO:0000256" key="4">
    <source>
        <dbReference type="ARBA" id="ARBA00022679"/>
    </source>
</evidence>
<accession>A0A218P841</accession>
<feature type="transmembrane region" description="Helical" evidence="8">
    <location>
        <begin position="361"/>
        <end position="378"/>
    </location>
</feature>
<protein>
    <recommendedName>
        <fullName evidence="9">Glycosyltransferase RgtA/B/C/D-like domain-containing protein</fullName>
    </recommendedName>
</protein>
<feature type="transmembrane region" description="Helical" evidence="8">
    <location>
        <begin position="438"/>
        <end position="457"/>
    </location>
</feature>
<gene>
    <name evidence="10" type="ORF">A3L08_06330</name>
</gene>
<sequence>MKDRKKSVMFLSVILSYYLVTRLWGISSAMNEYFDYDEGTYLMIARFINHGVLPYRDIYAVHPPFYYYLLALWLRIFGDSYVVGRLLSVFLGLLAVLVAYLVGRELRDWKTGVLFSAVVVMDPIMVHMNGLVFHETTIELFTMLSLYYFVRYVKHRNRKDALWSLFWVGVGSTSKFTILPYAAALYVVLMLLIDAETESYLDGLGRVLLNRVQVFLVLVAYGIMSLLVVGAVMLYPSDELRRIFILPGVHGIDVVGHIIPAGIFLVIWGFLTLYVFRISYLRKLVRSVHLILRNLRTALQYLLAFLLPKVVIEGILGFGVSGDYLNQTYLAQGSRYIPLAGFFDLFAGIIEDFTNEKPDFIVFYVPLIFIFTVLLFYFGRGEKLERPSVAGPLLIVSSVMYLLAFPVIPNMRFLYPMVLTVYLAFFESLPDRLERKKLIALAFAIALVFGVADYGVAYNYRNGKLLIAWAGHSKDLRDDLGEYIRNTNLHGTYLSINPFNAYYLHLGIDPYCLDTFGIVYMGNSSRLWETANKSDYMLFSTWMYAISRESKVFEKTFGKLKERAVVNGSLLYAESYGKRDVIELFSNSGEKSHVIGFSSFRGKLQLWVNGSEVAYVYPSVGNVSYSWRATIKRNPNGEYDLVYYSKDGNSIAVRLSRDGNSLTLSFPVVVNLTIEFKENAVAIQDGKLLREGTRGKFEIFYPEGSFSVEGNGTIMVVTSSKVVLQCRGVRIEAEN</sequence>
<reference evidence="10 11" key="1">
    <citation type="submission" date="2016-04" db="EMBL/GenBank/DDBJ databases">
        <title>Complete genome sequence of Thermococcus pacificus type strain P4.</title>
        <authorList>
            <person name="Oger P.M."/>
        </authorList>
    </citation>
    <scope>NUCLEOTIDE SEQUENCE [LARGE SCALE GENOMIC DNA]</scope>
    <source>
        <strain evidence="10 11">P-4</strain>
    </source>
</reference>
<feature type="transmembrane region" description="Helical" evidence="8">
    <location>
        <begin position="214"/>
        <end position="235"/>
    </location>
</feature>
<feature type="transmembrane region" description="Helical" evidence="8">
    <location>
        <begin position="7"/>
        <end position="26"/>
    </location>
</feature>
<evidence type="ECO:0000256" key="6">
    <source>
        <dbReference type="ARBA" id="ARBA00022989"/>
    </source>
</evidence>
<feature type="transmembrane region" description="Helical" evidence="8">
    <location>
        <begin position="390"/>
        <end position="407"/>
    </location>
</feature>
<feature type="domain" description="Glycosyltransferase RgtA/B/C/D-like" evidence="9">
    <location>
        <begin position="62"/>
        <end position="195"/>
    </location>
</feature>
<keyword evidence="11" id="KW-1185">Reference proteome</keyword>
<dbReference type="GO" id="GO:0016763">
    <property type="term" value="F:pentosyltransferase activity"/>
    <property type="evidence" value="ECO:0007669"/>
    <property type="project" value="TreeGrafter"/>
</dbReference>
<feature type="transmembrane region" description="Helical" evidence="8">
    <location>
        <begin position="297"/>
        <end position="320"/>
    </location>
</feature>
<keyword evidence="6 8" id="KW-1133">Transmembrane helix</keyword>
<dbReference type="RefSeq" id="WP_157721592.1">
    <property type="nucleotide sequence ID" value="NZ_CP015102.1"/>
</dbReference>
<dbReference type="InterPro" id="IPR050297">
    <property type="entry name" value="LipidA_mod_glycosyltrf_83"/>
</dbReference>
<feature type="transmembrane region" description="Helical" evidence="8">
    <location>
        <begin position="413"/>
        <end position="429"/>
    </location>
</feature>
<name>A0A218P841_9EURY</name>
<comment type="subcellular location">
    <subcellularLocation>
        <location evidence="1">Cell membrane</location>
        <topology evidence="1">Multi-pass membrane protein</topology>
    </subcellularLocation>
</comment>
<feature type="transmembrane region" description="Helical" evidence="8">
    <location>
        <begin position="255"/>
        <end position="276"/>
    </location>
</feature>
<keyword evidence="7 8" id="KW-0472">Membrane</keyword>
<keyword evidence="5 8" id="KW-0812">Transmembrane</keyword>